<reference evidence="2" key="1">
    <citation type="submission" date="2014-09" db="EMBL/GenBank/DDBJ databases">
        <authorList>
            <person name="Magalhaes I.L.F."/>
            <person name="Oliveira U."/>
            <person name="Santos F.R."/>
            <person name="Vidigal T.H.D.A."/>
            <person name="Brescovit A.D."/>
            <person name="Santos A.J."/>
        </authorList>
    </citation>
    <scope>NUCLEOTIDE SEQUENCE</scope>
    <source>
        <tissue evidence="2">Shoot tissue taken approximately 20 cm above the soil surface</tissue>
    </source>
</reference>
<evidence type="ECO:0000313" key="2">
    <source>
        <dbReference type="EMBL" id="JAD96256.1"/>
    </source>
</evidence>
<dbReference type="EMBL" id="GBRH01201639">
    <property type="protein sequence ID" value="JAD96256.1"/>
    <property type="molecule type" value="Transcribed_RNA"/>
</dbReference>
<feature type="region of interest" description="Disordered" evidence="1">
    <location>
        <begin position="1"/>
        <end position="26"/>
    </location>
</feature>
<sequence>MEPGLGINHRHGGTRTRNRKNEPTEPLLSLSLSLSLSLTPLLGAGNLGRSLPCRVGNGGAVELLLGG</sequence>
<protein>
    <submittedName>
        <fullName evidence="2">Uncharacterized protein</fullName>
    </submittedName>
</protein>
<accession>A0A0A9E856</accession>
<name>A0A0A9E856_ARUDO</name>
<feature type="compositionally biased region" description="Basic residues" evidence="1">
    <location>
        <begin position="8"/>
        <end position="18"/>
    </location>
</feature>
<evidence type="ECO:0000256" key="1">
    <source>
        <dbReference type="SAM" id="MobiDB-lite"/>
    </source>
</evidence>
<organism evidence="2">
    <name type="scientific">Arundo donax</name>
    <name type="common">Giant reed</name>
    <name type="synonym">Donax arundinaceus</name>
    <dbReference type="NCBI Taxonomy" id="35708"/>
    <lineage>
        <taxon>Eukaryota</taxon>
        <taxon>Viridiplantae</taxon>
        <taxon>Streptophyta</taxon>
        <taxon>Embryophyta</taxon>
        <taxon>Tracheophyta</taxon>
        <taxon>Spermatophyta</taxon>
        <taxon>Magnoliopsida</taxon>
        <taxon>Liliopsida</taxon>
        <taxon>Poales</taxon>
        <taxon>Poaceae</taxon>
        <taxon>PACMAD clade</taxon>
        <taxon>Arundinoideae</taxon>
        <taxon>Arundineae</taxon>
        <taxon>Arundo</taxon>
    </lineage>
</organism>
<reference evidence="2" key="2">
    <citation type="journal article" date="2015" name="Data Brief">
        <title>Shoot transcriptome of the giant reed, Arundo donax.</title>
        <authorList>
            <person name="Barrero R.A."/>
            <person name="Guerrero F.D."/>
            <person name="Moolhuijzen P."/>
            <person name="Goolsby J.A."/>
            <person name="Tidwell J."/>
            <person name="Bellgard S.E."/>
            <person name="Bellgard M.I."/>
        </authorList>
    </citation>
    <scope>NUCLEOTIDE SEQUENCE</scope>
    <source>
        <tissue evidence="2">Shoot tissue taken approximately 20 cm above the soil surface</tissue>
    </source>
</reference>
<proteinExistence type="predicted"/>
<dbReference type="AlphaFoldDB" id="A0A0A9E856"/>